<sequence>MSHTTPANLAQQVTGRKQDHIDAVLNDPLVERNTQGFENIKLMHRALPECNYAEIDTSTTFLNHKIQFPFLIASMTGGASSNLGSINRHLAEAAEHCNVPMAVGSQRAMIVDEAAKQSFELRKFAPNVPLIANLGAVQLNYGFGFDEARRAIDVLQADALYLHLNPLQEVVQPEGDTNFANLAEKIHALSEQIDIPIILKEVGSGLSPQDIELGLAAGISHFDIAGRGGTSWSRIEAHRSASDLGLLFQDWGLTTLESLRLSQPYQEKALFIASGGIRNGIDMIKAVIMGGRLCGVAAPLLAPAQESTEKVVATIEQFQQEFQTAQFLLGIQKTDALHLNTALISPL</sequence>
<feature type="binding site" evidence="11">
    <location>
        <begin position="276"/>
        <end position="278"/>
    </location>
    <ligand>
        <name>FMN</name>
        <dbReference type="ChEBI" id="CHEBI:58210"/>
    </ligand>
</feature>
<accession>A0ABY8CBM9</accession>
<dbReference type="InterPro" id="IPR011179">
    <property type="entry name" value="IPdP_isomerase"/>
</dbReference>
<evidence type="ECO:0000256" key="9">
    <source>
        <dbReference type="ARBA" id="ARBA00023235"/>
    </source>
</evidence>
<feature type="domain" description="FMN-dependent dehydrogenase" evidence="12">
    <location>
        <begin position="30"/>
        <end position="117"/>
    </location>
</feature>
<name>A0ABY8CBM9_9GAMM</name>
<feature type="domain" description="FMN-dependent dehydrogenase" evidence="12">
    <location>
        <begin position="184"/>
        <end position="338"/>
    </location>
</feature>
<dbReference type="PANTHER" id="PTHR43665">
    <property type="entry name" value="ISOPENTENYL-DIPHOSPHATE DELTA-ISOMERASE"/>
    <property type="match status" value="1"/>
</dbReference>
<dbReference type="PIRSF" id="PIRSF003314">
    <property type="entry name" value="IPP_isomerase"/>
    <property type="match status" value="1"/>
</dbReference>
<keyword evidence="14" id="KW-1185">Reference proteome</keyword>
<reference evidence="13 14" key="1">
    <citation type="submission" date="2022-06" db="EMBL/GenBank/DDBJ databases">
        <title>Thiomicrohabdus sp. nov, an obligately chemolithoautotrophic, sulfur-oxidizing bacterium isolated from beach of Guanyin Mountain. Amoy.</title>
        <authorList>
            <person name="Zhu H."/>
        </authorList>
    </citation>
    <scope>NUCLEOTIDE SEQUENCE [LARGE SCALE GENOMIC DNA]</scope>
    <source>
        <strain evidence="13 14">XGS-01</strain>
    </source>
</reference>
<keyword evidence="9 11" id="KW-0413">Isomerase</keyword>
<comment type="cofactor">
    <cofactor evidence="1 11">
        <name>FMN</name>
        <dbReference type="ChEBI" id="CHEBI:58210"/>
    </cofactor>
</comment>
<feature type="binding site" evidence="11">
    <location>
        <position position="200"/>
    </location>
    <ligand>
        <name>FMN</name>
        <dbReference type="ChEBI" id="CHEBI:58210"/>
    </ligand>
</feature>
<comment type="subcellular location">
    <subcellularLocation>
        <location evidence="11">Cytoplasm</location>
    </subcellularLocation>
</comment>
<feature type="binding site" evidence="11">
    <location>
        <begin position="74"/>
        <end position="76"/>
    </location>
    <ligand>
        <name>FMN</name>
        <dbReference type="ChEBI" id="CHEBI:58210"/>
    </ligand>
</feature>
<protein>
    <recommendedName>
        <fullName evidence="11">Isopentenyl-diphosphate delta-isomerase</fullName>
        <shortName evidence="11">IPP isomerase</shortName>
        <ecNumber evidence="11">5.3.3.2</ecNumber>
    </recommendedName>
    <alternativeName>
        <fullName evidence="11">Isopentenyl diphosphate:dimethylallyl diphosphate isomerase</fullName>
    </alternativeName>
    <alternativeName>
        <fullName evidence="11">Isopentenyl pyrophosphate isomerase</fullName>
    </alternativeName>
    <alternativeName>
        <fullName evidence="11">Type 2 isopentenyl diphosphate isomerase</fullName>
        <shortName evidence="11">IDI-2</shortName>
    </alternativeName>
</protein>
<feature type="binding site" evidence="11">
    <location>
        <position position="230"/>
    </location>
    <ligand>
        <name>FMN</name>
        <dbReference type="ChEBI" id="CHEBI:58210"/>
    </ligand>
</feature>
<comment type="subunit">
    <text evidence="10 11">Homooctamer. Dimer of tetramers.</text>
</comment>
<dbReference type="EC" id="5.3.3.2" evidence="11"/>
<organism evidence="13 14">
    <name type="scientific">Thiomicrorhabdus lithotrophica</name>
    <dbReference type="NCBI Taxonomy" id="2949997"/>
    <lineage>
        <taxon>Bacteria</taxon>
        <taxon>Pseudomonadati</taxon>
        <taxon>Pseudomonadota</taxon>
        <taxon>Gammaproteobacteria</taxon>
        <taxon>Thiotrichales</taxon>
        <taxon>Piscirickettsiaceae</taxon>
        <taxon>Thiomicrorhabdus</taxon>
    </lineage>
</organism>
<evidence type="ECO:0000256" key="11">
    <source>
        <dbReference type="HAMAP-Rule" id="MF_00354"/>
    </source>
</evidence>
<evidence type="ECO:0000256" key="8">
    <source>
        <dbReference type="ARBA" id="ARBA00023229"/>
    </source>
</evidence>
<keyword evidence="3 11" id="KW-0285">Flavoprotein</keyword>
<keyword evidence="5 11" id="KW-0479">Metal-binding</keyword>
<evidence type="ECO:0000256" key="2">
    <source>
        <dbReference type="ARBA" id="ARBA00022490"/>
    </source>
</evidence>
<feature type="binding site" evidence="11">
    <location>
        <begin position="297"/>
        <end position="298"/>
    </location>
    <ligand>
        <name>FMN</name>
        <dbReference type="ChEBI" id="CHEBI:58210"/>
    </ligand>
</feature>
<evidence type="ECO:0000256" key="3">
    <source>
        <dbReference type="ARBA" id="ARBA00022630"/>
    </source>
</evidence>
<keyword evidence="4 11" id="KW-0288">FMN</keyword>
<dbReference type="SUPFAM" id="SSF51395">
    <property type="entry name" value="FMN-linked oxidoreductases"/>
    <property type="match status" value="1"/>
</dbReference>
<evidence type="ECO:0000256" key="1">
    <source>
        <dbReference type="ARBA" id="ARBA00001917"/>
    </source>
</evidence>
<dbReference type="RefSeq" id="WP_275594342.1">
    <property type="nucleotide sequence ID" value="NZ_CP102381.1"/>
</dbReference>
<proteinExistence type="inferred from homology"/>
<keyword evidence="2 11" id="KW-0963">Cytoplasm</keyword>
<comment type="caution">
    <text evidence="11">Lacks conserved residue(s) required for the propagation of feature annotation.</text>
</comment>
<dbReference type="GO" id="GO:0004452">
    <property type="term" value="F:isopentenyl-diphosphate delta-isomerase activity"/>
    <property type="evidence" value="ECO:0007669"/>
    <property type="project" value="UniProtKB-EC"/>
</dbReference>
<keyword evidence="7 11" id="KW-0521">NADP</keyword>
<dbReference type="EMBL" id="CP102381">
    <property type="protein sequence ID" value="WEJ62085.1"/>
    <property type="molecule type" value="Genomic_DNA"/>
</dbReference>
<comment type="similarity">
    <text evidence="11">Belongs to the IPP isomerase type 2 family.</text>
</comment>
<evidence type="ECO:0000256" key="5">
    <source>
        <dbReference type="ARBA" id="ARBA00022723"/>
    </source>
</evidence>
<dbReference type="Proteomes" id="UP001222275">
    <property type="component" value="Chromosome"/>
</dbReference>
<dbReference type="Gene3D" id="3.20.20.70">
    <property type="entry name" value="Aldolase class I"/>
    <property type="match status" value="1"/>
</dbReference>
<evidence type="ECO:0000313" key="14">
    <source>
        <dbReference type="Proteomes" id="UP001222275"/>
    </source>
</evidence>
<comment type="catalytic activity">
    <reaction evidence="11">
        <text>isopentenyl diphosphate = dimethylallyl diphosphate</text>
        <dbReference type="Rhea" id="RHEA:23284"/>
        <dbReference type="ChEBI" id="CHEBI:57623"/>
        <dbReference type="ChEBI" id="CHEBI:128769"/>
        <dbReference type="EC" id="5.3.3.2"/>
    </reaction>
</comment>
<evidence type="ECO:0000313" key="13">
    <source>
        <dbReference type="EMBL" id="WEJ62085.1"/>
    </source>
</evidence>
<feature type="binding site" evidence="11">
    <location>
        <begin position="16"/>
        <end position="17"/>
    </location>
    <ligand>
        <name>substrate</name>
    </ligand>
</feature>
<feature type="binding site" evidence="11">
    <location>
        <position position="133"/>
    </location>
    <ligand>
        <name>FMN</name>
        <dbReference type="ChEBI" id="CHEBI:58210"/>
    </ligand>
</feature>
<keyword evidence="8 11" id="KW-0414">Isoprene biosynthesis</keyword>
<evidence type="ECO:0000256" key="4">
    <source>
        <dbReference type="ARBA" id="ARBA00022643"/>
    </source>
</evidence>
<comment type="cofactor">
    <cofactor evidence="11">
        <name>NADPH</name>
        <dbReference type="ChEBI" id="CHEBI:57783"/>
    </cofactor>
</comment>
<evidence type="ECO:0000256" key="6">
    <source>
        <dbReference type="ARBA" id="ARBA00022842"/>
    </source>
</evidence>
<comment type="cofactor">
    <cofactor evidence="11">
        <name>Mg(2+)</name>
        <dbReference type="ChEBI" id="CHEBI:18420"/>
    </cofactor>
</comment>
<dbReference type="PANTHER" id="PTHR43665:SF1">
    <property type="entry name" value="ISOPENTENYL-DIPHOSPHATE DELTA-ISOMERASE"/>
    <property type="match status" value="1"/>
</dbReference>
<dbReference type="CDD" id="cd02811">
    <property type="entry name" value="IDI-2_FMN"/>
    <property type="match status" value="1"/>
</dbReference>
<evidence type="ECO:0000256" key="7">
    <source>
        <dbReference type="ARBA" id="ARBA00022857"/>
    </source>
</evidence>
<dbReference type="InterPro" id="IPR013785">
    <property type="entry name" value="Aldolase_TIM"/>
</dbReference>
<feature type="binding site" evidence="11">
    <location>
        <position position="168"/>
    </location>
    <ligand>
        <name>substrate</name>
    </ligand>
</feature>
<comment type="function">
    <text evidence="11">Involved in the biosynthesis of isoprenoids. Catalyzes the 1,3-allylic rearrangement of the homoallylic substrate isopentenyl (IPP) to its allylic isomer, dimethylallyl diphosphate (DMAPP).</text>
</comment>
<dbReference type="InterPro" id="IPR000262">
    <property type="entry name" value="FMN-dep_DH"/>
</dbReference>
<feature type="binding site" evidence="11">
    <location>
        <position position="105"/>
    </location>
    <ligand>
        <name>FMN</name>
        <dbReference type="ChEBI" id="CHEBI:58210"/>
    </ligand>
</feature>
<keyword evidence="6 11" id="KW-0460">Magnesium</keyword>
<dbReference type="HAMAP" id="MF_00354">
    <property type="entry name" value="Idi_2"/>
    <property type="match status" value="1"/>
</dbReference>
<feature type="binding site" evidence="11">
    <location>
        <position position="169"/>
    </location>
    <ligand>
        <name>Mg(2+)</name>
        <dbReference type="ChEBI" id="CHEBI:18420"/>
    </ligand>
</feature>
<dbReference type="NCBIfam" id="TIGR02151">
    <property type="entry name" value="IPP_isom_2"/>
    <property type="match status" value="1"/>
</dbReference>
<gene>
    <name evidence="11 13" type="primary">fni</name>
    <name evidence="13" type="ORF">NR989_08670</name>
</gene>
<feature type="binding site" evidence="11">
    <location>
        <begin position="105"/>
        <end position="107"/>
    </location>
    <ligand>
        <name>substrate</name>
    </ligand>
</feature>
<evidence type="ECO:0000259" key="12">
    <source>
        <dbReference type="Pfam" id="PF01070"/>
    </source>
</evidence>
<evidence type="ECO:0000256" key="10">
    <source>
        <dbReference type="ARBA" id="ARBA00025810"/>
    </source>
</evidence>
<dbReference type="Pfam" id="PF01070">
    <property type="entry name" value="FMN_dh"/>
    <property type="match status" value="2"/>
</dbReference>